<gene>
    <name evidence="3" type="ORF">EDS130_LOCUS26046</name>
</gene>
<evidence type="ECO:0000313" key="3">
    <source>
        <dbReference type="EMBL" id="CAF1214101.1"/>
    </source>
</evidence>
<evidence type="ECO:0000313" key="4">
    <source>
        <dbReference type="Proteomes" id="UP000663852"/>
    </source>
</evidence>
<evidence type="ECO:0000259" key="2">
    <source>
        <dbReference type="Pfam" id="PF22286"/>
    </source>
</evidence>
<organism evidence="3 4">
    <name type="scientific">Adineta ricciae</name>
    <name type="common">Rotifer</name>
    <dbReference type="NCBI Taxonomy" id="249248"/>
    <lineage>
        <taxon>Eukaryota</taxon>
        <taxon>Metazoa</taxon>
        <taxon>Spiralia</taxon>
        <taxon>Gnathifera</taxon>
        <taxon>Rotifera</taxon>
        <taxon>Eurotatoria</taxon>
        <taxon>Bdelloidea</taxon>
        <taxon>Adinetida</taxon>
        <taxon>Adinetidae</taxon>
        <taxon>Adineta</taxon>
    </lineage>
</organism>
<comment type="caution">
    <text evidence="3">The sequence shown here is derived from an EMBL/GenBank/DDBJ whole genome shotgun (WGS) entry which is preliminary data.</text>
</comment>
<dbReference type="InterPro" id="IPR047887">
    <property type="entry name" value="ARHGAP20_PH"/>
</dbReference>
<protein>
    <recommendedName>
        <fullName evidence="2">ARHGAP20 PH domain-containing protein</fullName>
    </recommendedName>
</protein>
<dbReference type="Proteomes" id="UP000663852">
    <property type="component" value="Unassembled WGS sequence"/>
</dbReference>
<dbReference type="SUPFAM" id="SSF50729">
    <property type="entry name" value="PH domain-like"/>
    <property type="match status" value="1"/>
</dbReference>
<feature type="region of interest" description="Disordered" evidence="1">
    <location>
        <begin position="1"/>
        <end position="29"/>
    </location>
</feature>
<sequence>MNDQIDDSTPHEDRFKKQNRGSQSSRKSRSISRYFLGAKRSSIDITTQDIDITRCLTSAGIFDSYELWTNVTLFRDYRTCRRLLILTDRNQLIIGKSNTKQSLFKTKHQIDLNRVWLHSNVQDSTVSEITSLTYFDHQRSLIIGWPLAENFLVEFDTKDIRDTWHERIQSNLDSWWKLNSSNTERVRVVIDQNQELDQNNNNSTPSFVIRKVFCIRPQDTVRDLIKKCIDTIHLQDSSVDNYILYVLNDVNLTSTTNHNLNHAFGYHVFRKTKLNASFFSTYFDTKYVDRNL</sequence>
<dbReference type="EMBL" id="CAJNOJ010000156">
    <property type="protein sequence ID" value="CAF1214101.1"/>
    <property type="molecule type" value="Genomic_DNA"/>
</dbReference>
<reference evidence="3" key="1">
    <citation type="submission" date="2021-02" db="EMBL/GenBank/DDBJ databases">
        <authorList>
            <person name="Nowell W R."/>
        </authorList>
    </citation>
    <scope>NUCLEOTIDE SEQUENCE</scope>
</reference>
<dbReference type="OrthoDB" id="27389at2759"/>
<accession>A0A814XBM8</accession>
<dbReference type="Pfam" id="PF22286">
    <property type="entry name" value="RHG20_PH"/>
    <property type="match status" value="1"/>
</dbReference>
<name>A0A814XBM8_ADIRI</name>
<feature type="domain" description="ARHGAP20 PH" evidence="2">
    <location>
        <begin position="70"/>
        <end position="165"/>
    </location>
</feature>
<evidence type="ECO:0000256" key="1">
    <source>
        <dbReference type="SAM" id="MobiDB-lite"/>
    </source>
</evidence>
<proteinExistence type="predicted"/>
<dbReference type="AlphaFoldDB" id="A0A814XBM8"/>